<comment type="caution">
    <text evidence="1">The sequence shown here is derived from an EMBL/GenBank/DDBJ whole genome shotgun (WGS) entry which is preliminary data.</text>
</comment>
<evidence type="ECO:0000313" key="1">
    <source>
        <dbReference type="EMBL" id="KAL3824734.1"/>
    </source>
</evidence>
<reference evidence="1 2" key="1">
    <citation type="submission" date="2024-12" db="EMBL/GenBank/DDBJ databases">
        <title>The unique morphological basis and parallel evolutionary history of personate flowers in Penstemon.</title>
        <authorList>
            <person name="Depatie T.H."/>
            <person name="Wessinger C.A."/>
        </authorList>
    </citation>
    <scope>NUCLEOTIDE SEQUENCE [LARGE SCALE GENOMIC DNA]</scope>
    <source>
        <strain evidence="1">WTNN_2</strain>
        <tissue evidence="1">Leaf</tissue>
    </source>
</reference>
<dbReference type="AlphaFoldDB" id="A0ABD3SJJ0"/>
<gene>
    <name evidence="1" type="ORF">ACJIZ3_020763</name>
</gene>
<sequence>MFVLQSTISRNCRYQQATHSHQEQEASCIHQKLYSCLMHHQKIVLGILTCFQ</sequence>
<proteinExistence type="predicted"/>
<protein>
    <submittedName>
        <fullName evidence="1">Uncharacterized protein</fullName>
    </submittedName>
</protein>
<dbReference type="Proteomes" id="UP001634393">
    <property type="component" value="Unassembled WGS sequence"/>
</dbReference>
<evidence type="ECO:0000313" key="2">
    <source>
        <dbReference type="Proteomes" id="UP001634393"/>
    </source>
</evidence>
<dbReference type="EMBL" id="JBJXBP010000006">
    <property type="protein sequence ID" value="KAL3824734.1"/>
    <property type="molecule type" value="Genomic_DNA"/>
</dbReference>
<accession>A0ABD3SJJ0</accession>
<keyword evidence="2" id="KW-1185">Reference proteome</keyword>
<name>A0ABD3SJJ0_9LAMI</name>
<organism evidence="1 2">
    <name type="scientific">Penstemon smallii</name>
    <dbReference type="NCBI Taxonomy" id="265156"/>
    <lineage>
        <taxon>Eukaryota</taxon>
        <taxon>Viridiplantae</taxon>
        <taxon>Streptophyta</taxon>
        <taxon>Embryophyta</taxon>
        <taxon>Tracheophyta</taxon>
        <taxon>Spermatophyta</taxon>
        <taxon>Magnoliopsida</taxon>
        <taxon>eudicotyledons</taxon>
        <taxon>Gunneridae</taxon>
        <taxon>Pentapetalae</taxon>
        <taxon>asterids</taxon>
        <taxon>lamiids</taxon>
        <taxon>Lamiales</taxon>
        <taxon>Plantaginaceae</taxon>
        <taxon>Cheloneae</taxon>
        <taxon>Penstemon</taxon>
    </lineage>
</organism>